<comment type="caution">
    <text evidence="5">The sequence shown here is derived from an EMBL/GenBank/DDBJ whole genome shotgun (WGS) entry which is preliminary data.</text>
</comment>
<dbReference type="GO" id="GO:0033567">
    <property type="term" value="P:DNA replication, Okazaki fragment processing"/>
    <property type="evidence" value="ECO:0007669"/>
    <property type="project" value="InterPro"/>
</dbReference>
<gene>
    <name evidence="5" type="ORF">QVD17_02244</name>
</gene>
<dbReference type="Pfam" id="PF01367">
    <property type="entry name" value="5_3_exonuc"/>
    <property type="match status" value="1"/>
</dbReference>
<name>A0AAD8L912_TARER</name>
<dbReference type="InterPro" id="IPR036279">
    <property type="entry name" value="5-3_exonuclease_C_sf"/>
</dbReference>
<protein>
    <recommendedName>
        <fullName evidence="4">5'-3' exonuclease domain-containing protein</fullName>
    </recommendedName>
</protein>
<reference evidence="5" key="1">
    <citation type="journal article" date="2023" name="bioRxiv">
        <title>Improved chromosome-level genome assembly for marigold (Tagetes erecta).</title>
        <authorList>
            <person name="Jiang F."/>
            <person name="Yuan L."/>
            <person name="Wang S."/>
            <person name="Wang H."/>
            <person name="Xu D."/>
            <person name="Wang A."/>
            <person name="Fan W."/>
        </authorList>
    </citation>
    <scope>NUCLEOTIDE SEQUENCE</scope>
    <source>
        <strain evidence="5">WSJ</strain>
        <tissue evidence="5">Leaf</tissue>
    </source>
</reference>
<feature type="compositionally biased region" description="Polar residues" evidence="3">
    <location>
        <begin position="24"/>
        <end position="47"/>
    </location>
</feature>
<evidence type="ECO:0000313" key="6">
    <source>
        <dbReference type="Proteomes" id="UP001229421"/>
    </source>
</evidence>
<dbReference type="EMBL" id="JAUHHV010000001">
    <property type="protein sequence ID" value="KAK1436464.1"/>
    <property type="molecule type" value="Genomic_DNA"/>
</dbReference>
<keyword evidence="2" id="KW-0378">Hydrolase</keyword>
<feature type="region of interest" description="Disordered" evidence="3">
    <location>
        <begin position="20"/>
        <end position="47"/>
    </location>
</feature>
<organism evidence="5 6">
    <name type="scientific">Tagetes erecta</name>
    <name type="common">African marigold</name>
    <dbReference type="NCBI Taxonomy" id="13708"/>
    <lineage>
        <taxon>Eukaryota</taxon>
        <taxon>Viridiplantae</taxon>
        <taxon>Streptophyta</taxon>
        <taxon>Embryophyta</taxon>
        <taxon>Tracheophyta</taxon>
        <taxon>Spermatophyta</taxon>
        <taxon>Magnoliopsida</taxon>
        <taxon>eudicotyledons</taxon>
        <taxon>Gunneridae</taxon>
        <taxon>Pentapetalae</taxon>
        <taxon>asterids</taxon>
        <taxon>campanulids</taxon>
        <taxon>Asterales</taxon>
        <taxon>Asteraceae</taxon>
        <taxon>Asteroideae</taxon>
        <taxon>Heliantheae alliance</taxon>
        <taxon>Tageteae</taxon>
        <taxon>Tagetes</taxon>
    </lineage>
</organism>
<dbReference type="GO" id="GO:0008409">
    <property type="term" value="F:5'-3' exonuclease activity"/>
    <property type="evidence" value="ECO:0007669"/>
    <property type="project" value="InterPro"/>
</dbReference>
<evidence type="ECO:0000313" key="5">
    <source>
        <dbReference type="EMBL" id="KAK1436464.1"/>
    </source>
</evidence>
<sequence>MTVGAIEVHKGMICMFTAPHNRPTLPSSPSSHRTNLRTKPNATTIASSCSTKGRTVGVHVLQTKHNLNNQLKRDDNDAVDDSFIMNKKKKKERVFFLDVNPISYNGNTPSLHSFARWVSLFFSEVSLTDPVIAVFDGEGAHEQRRQILPSYKAHRRKFSPWISTSREAAKSPVGRSYRLISDVLVKCNVPIVKIPAQEADDVVATLVDQAVEKGYRAVIASPDKDFKQLICEDVQLVMPLPELKRWSFYTLDHYIAQYKCDPLSDLSLRCIMGDEADGVPGIQHLVPGFGLKTALKLLKKHGSIENLLNAAATRTVGKPYVQDALTKHASHFRRNYELLSLRRDVNIKLQEEWLHKRCMDNDLETISNFVDLLGRTSR</sequence>
<accession>A0AAD8L912</accession>
<dbReference type="SUPFAM" id="SSF88723">
    <property type="entry name" value="PIN domain-like"/>
    <property type="match status" value="1"/>
</dbReference>
<dbReference type="InterPro" id="IPR002421">
    <property type="entry name" value="5-3_exonuclease"/>
</dbReference>
<dbReference type="AlphaFoldDB" id="A0AAD8L912"/>
<keyword evidence="1" id="KW-0540">Nuclease</keyword>
<dbReference type="InterPro" id="IPR020046">
    <property type="entry name" value="5-3_exonucl_a-hlix_arch_N"/>
</dbReference>
<dbReference type="PANTHER" id="PTHR42646">
    <property type="entry name" value="FLAP ENDONUCLEASE XNI"/>
    <property type="match status" value="1"/>
</dbReference>
<evidence type="ECO:0000256" key="2">
    <source>
        <dbReference type="ARBA" id="ARBA00022801"/>
    </source>
</evidence>
<dbReference type="InterPro" id="IPR020045">
    <property type="entry name" value="DNA_polI_H3TH"/>
</dbReference>
<proteinExistence type="predicted"/>
<dbReference type="Proteomes" id="UP001229421">
    <property type="component" value="Unassembled WGS sequence"/>
</dbReference>
<dbReference type="SMART" id="SM00475">
    <property type="entry name" value="53EXOc"/>
    <property type="match status" value="1"/>
</dbReference>
<dbReference type="InterPro" id="IPR038969">
    <property type="entry name" value="FEN"/>
</dbReference>
<dbReference type="GO" id="GO:0017108">
    <property type="term" value="F:5'-flap endonuclease activity"/>
    <property type="evidence" value="ECO:0007669"/>
    <property type="project" value="InterPro"/>
</dbReference>
<dbReference type="SUPFAM" id="SSF47807">
    <property type="entry name" value="5' to 3' exonuclease, C-terminal subdomain"/>
    <property type="match status" value="1"/>
</dbReference>
<feature type="domain" description="5'-3' exonuclease" evidence="4">
    <location>
        <begin position="90"/>
        <end position="357"/>
    </location>
</feature>
<dbReference type="Gene3D" id="1.10.150.20">
    <property type="entry name" value="5' to 3' exonuclease, C-terminal subdomain"/>
    <property type="match status" value="1"/>
</dbReference>
<dbReference type="GO" id="GO:0003677">
    <property type="term" value="F:DNA binding"/>
    <property type="evidence" value="ECO:0007669"/>
    <property type="project" value="InterPro"/>
</dbReference>
<dbReference type="InterPro" id="IPR029060">
    <property type="entry name" value="PIN-like_dom_sf"/>
</dbReference>
<evidence type="ECO:0000259" key="4">
    <source>
        <dbReference type="SMART" id="SM00475"/>
    </source>
</evidence>
<keyword evidence="6" id="KW-1185">Reference proteome</keyword>
<dbReference type="PANTHER" id="PTHR42646:SF4">
    <property type="entry name" value="5'-3' EXONUCLEASE FAMILY PROTEIN"/>
    <property type="match status" value="1"/>
</dbReference>
<evidence type="ECO:0000256" key="1">
    <source>
        <dbReference type="ARBA" id="ARBA00022722"/>
    </source>
</evidence>
<evidence type="ECO:0000256" key="3">
    <source>
        <dbReference type="SAM" id="MobiDB-lite"/>
    </source>
</evidence>
<dbReference type="Pfam" id="PF02739">
    <property type="entry name" value="5_3_exonuc_N"/>
    <property type="match status" value="1"/>
</dbReference>
<dbReference type="Gene3D" id="3.40.50.1010">
    <property type="entry name" value="5'-nuclease"/>
    <property type="match status" value="1"/>
</dbReference>
<dbReference type="FunFam" id="1.10.150.20:FF:000042">
    <property type="entry name" value="5'-3' exonuclease family protein"/>
    <property type="match status" value="1"/>
</dbReference>